<keyword evidence="4" id="KW-1185">Reference proteome</keyword>
<dbReference type="AlphaFoldDB" id="A0A2J5HHJ4"/>
<dbReference type="SMART" id="SM00027">
    <property type="entry name" value="EH"/>
    <property type="match status" value="1"/>
</dbReference>
<feature type="compositionally biased region" description="Basic and acidic residues" evidence="1">
    <location>
        <begin position="136"/>
        <end position="153"/>
    </location>
</feature>
<dbReference type="GO" id="GO:0005886">
    <property type="term" value="C:plasma membrane"/>
    <property type="evidence" value="ECO:0007669"/>
    <property type="project" value="TreeGrafter"/>
</dbReference>
<evidence type="ECO:0000256" key="1">
    <source>
        <dbReference type="SAM" id="MobiDB-lite"/>
    </source>
</evidence>
<evidence type="ECO:0000313" key="4">
    <source>
        <dbReference type="Proteomes" id="UP000235023"/>
    </source>
</evidence>
<dbReference type="GO" id="GO:0016197">
    <property type="term" value="P:endosomal transport"/>
    <property type="evidence" value="ECO:0007669"/>
    <property type="project" value="TreeGrafter"/>
</dbReference>
<dbReference type="InterPro" id="IPR011992">
    <property type="entry name" value="EF-hand-dom_pair"/>
</dbReference>
<dbReference type="CDD" id="cd00052">
    <property type="entry name" value="EH"/>
    <property type="match status" value="1"/>
</dbReference>
<feature type="compositionally biased region" description="Polar residues" evidence="1">
    <location>
        <begin position="380"/>
        <end position="389"/>
    </location>
</feature>
<dbReference type="GO" id="GO:0006897">
    <property type="term" value="P:endocytosis"/>
    <property type="evidence" value="ECO:0007669"/>
    <property type="project" value="TreeGrafter"/>
</dbReference>
<dbReference type="Proteomes" id="UP000235023">
    <property type="component" value="Unassembled WGS sequence"/>
</dbReference>
<dbReference type="GO" id="GO:0005737">
    <property type="term" value="C:cytoplasm"/>
    <property type="evidence" value="ECO:0007669"/>
    <property type="project" value="TreeGrafter"/>
</dbReference>
<feature type="compositionally biased region" description="Low complexity" evidence="1">
    <location>
        <begin position="298"/>
        <end position="308"/>
    </location>
</feature>
<feature type="compositionally biased region" description="Basic residues" evidence="1">
    <location>
        <begin position="406"/>
        <end position="423"/>
    </location>
</feature>
<name>A0A2J5HHJ4_9EURO</name>
<feature type="region of interest" description="Disordered" evidence="1">
    <location>
        <begin position="1"/>
        <end position="430"/>
    </location>
</feature>
<organism evidence="3 4">
    <name type="scientific">Aspergillus taichungensis</name>
    <dbReference type="NCBI Taxonomy" id="482145"/>
    <lineage>
        <taxon>Eukaryota</taxon>
        <taxon>Fungi</taxon>
        <taxon>Dikarya</taxon>
        <taxon>Ascomycota</taxon>
        <taxon>Pezizomycotina</taxon>
        <taxon>Eurotiomycetes</taxon>
        <taxon>Eurotiomycetidae</taxon>
        <taxon>Eurotiales</taxon>
        <taxon>Aspergillaceae</taxon>
        <taxon>Aspergillus</taxon>
        <taxon>Aspergillus subgen. Circumdati</taxon>
    </lineage>
</organism>
<dbReference type="PROSITE" id="PS50031">
    <property type="entry name" value="EH"/>
    <property type="match status" value="1"/>
</dbReference>
<feature type="compositionally biased region" description="Polar residues" evidence="1">
    <location>
        <begin position="312"/>
        <end position="323"/>
    </location>
</feature>
<evidence type="ECO:0000259" key="2">
    <source>
        <dbReference type="PROSITE" id="PS50031"/>
    </source>
</evidence>
<sequence length="558" mass="61224">MASPIPAINHRAPPNSARNHVQNTVTAIQGATAAFPVSHSRDERPATGQKPGTTTHHAGYSRPEPASHPDPESEPTPEAGSVKDKIGLFASQSHLNDSRGSSRPSTPGTTEQIAARFALGSSQAEKTAARVAKNAAQEREKTRLPPNDSHLDRISPSPESMQDRPAKVDPTANSFANGEELPLRNKPIPPRKPSPKSLVDATQIAANKSRPAPPIPRKERPFPKTPISAPSTTSNNRPDESRGPAEDPVSQRGVVRSKDVSGPPEEKAPALPPRPPISSTPKVDVRSHRHLLNESGSDRSTSPSSGSPYRQPRSNLSSASLPEQSKVMDEEALSDAIVASSLAARHSQARKVPPAPPPQRRPGARPVLHLHAPGQRDRSTPASPASSLRKTLRSDGLDEENDEHSHHRHPHKPHFIRKHPHKHHEGDRKKWRGEVTEKERRRYEGVWAANKGLLIPAKEQMGSSDRYPPDASEMVANVIVRDIWSRSRLPRRTLQEIWDLVDRQDIGLLTREEFVVGMWLIDQQLKGHKLPSTVPASIWDSVRDPSGIKLRKLPPRPS</sequence>
<dbReference type="PANTHER" id="PTHR11216">
    <property type="entry name" value="EH DOMAIN"/>
    <property type="match status" value="1"/>
</dbReference>
<feature type="domain" description="EH" evidence="2">
    <location>
        <begin position="439"/>
        <end position="545"/>
    </location>
</feature>
<gene>
    <name evidence="3" type="ORF">BDW42DRAFT_20435</name>
</gene>
<dbReference type="EMBL" id="KZ559617">
    <property type="protein sequence ID" value="PLN76485.1"/>
    <property type="molecule type" value="Genomic_DNA"/>
</dbReference>
<proteinExistence type="predicted"/>
<reference evidence="4" key="1">
    <citation type="submission" date="2017-12" db="EMBL/GenBank/DDBJ databases">
        <authorList>
            <consortium name="DOE Joint Genome Institute"/>
            <person name="Mondo S.J."/>
            <person name="Kjaerbolling I."/>
            <person name="Vesth T.C."/>
            <person name="Frisvad J.C."/>
            <person name="Nybo J.L."/>
            <person name="Theobald S."/>
            <person name="Kuo A."/>
            <person name="Bowyer P."/>
            <person name="Matsuda Y."/>
            <person name="Lyhne E.K."/>
            <person name="Kogle M.E."/>
            <person name="Clum A."/>
            <person name="Lipzen A."/>
            <person name="Salamov A."/>
            <person name="Ngan C.Y."/>
            <person name="Daum C."/>
            <person name="Chiniquy J."/>
            <person name="Barry K."/>
            <person name="LaButti K."/>
            <person name="Haridas S."/>
            <person name="Simmons B.A."/>
            <person name="Magnuson J.K."/>
            <person name="Mortensen U.H."/>
            <person name="Larsen T.O."/>
            <person name="Grigoriev I.V."/>
            <person name="Baker S.E."/>
            <person name="Andersen M.R."/>
            <person name="Nordberg H.P."/>
            <person name="Cantor M.N."/>
            <person name="Hua S.X."/>
        </authorList>
    </citation>
    <scope>NUCLEOTIDE SEQUENCE [LARGE SCALE GENOMIC DNA]</scope>
    <source>
        <strain evidence="4">IBT 19404</strain>
    </source>
</reference>
<dbReference type="Pfam" id="PF12763">
    <property type="entry name" value="EH"/>
    <property type="match status" value="1"/>
</dbReference>
<feature type="compositionally biased region" description="Polar residues" evidence="1">
    <location>
        <begin position="90"/>
        <end position="112"/>
    </location>
</feature>
<feature type="compositionally biased region" description="Polar residues" evidence="1">
    <location>
        <begin position="16"/>
        <end position="29"/>
    </location>
</feature>
<dbReference type="SUPFAM" id="SSF47473">
    <property type="entry name" value="EF-hand"/>
    <property type="match status" value="1"/>
</dbReference>
<evidence type="ECO:0000313" key="3">
    <source>
        <dbReference type="EMBL" id="PLN76485.1"/>
    </source>
</evidence>
<dbReference type="InterPro" id="IPR000261">
    <property type="entry name" value="EH_dom"/>
</dbReference>
<dbReference type="Gene3D" id="1.10.238.10">
    <property type="entry name" value="EF-hand"/>
    <property type="match status" value="1"/>
</dbReference>
<feature type="compositionally biased region" description="Basic and acidic residues" evidence="1">
    <location>
        <begin position="256"/>
        <end position="268"/>
    </location>
</feature>
<accession>A0A2J5HHJ4</accession>
<protein>
    <recommendedName>
        <fullName evidence="2">EH domain-containing protein</fullName>
    </recommendedName>
</protein>
<dbReference type="OrthoDB" id="10045710at2759"/>